<dbReference type="Proteomes" id="UP001162030">
    <property type="component" value="Chromosome"/>
</dbReference>
<dbReference type="Pfam" id="PF13817">
    <property type="entry name" value="DDE_Tnp_IS66_C"/>
    <property type="match status" value="1"/>
</dbReference>
<dbReference type="EMBL" id="OX458333">
    <property type="protein sequence ID" value="CAI8926761.1"/>
    <property type="molecule type" value="Genomic_DNA"/>
</dbReference>
<feature type="region of interest" description="Disordered" evidence="1">
    <location>
        <begin position="96"/>
        <end position="138"/>
    </location>
</feature>
<gene>
    <name evidence="3" type="ORF">MSZNOR_3952</name>
</gene>
<proteinExistence type="predicted"/>
<reference evidence="3 4" key="1">
    <citation type="submission" date="2023-03" db="EMBL/GenBank/DDBJ databases">
        <authorList>
            <person name="Pearce D."/>
        </authorList>
    </citation>
    <scope>NUCLEOTIDE SEQUENCE [LARGE SCALE GENOMIC DNA]</scope>
    <source>
        <strain evidence="3">Msz</strain>
    </source>
</reference>
<name>A0ABM9I6N3_9GAMM</name>
<evidence type="ECO:0000256" key="1">
    <source>
        <dbReference type="SAM" id="MobiDB-lite"/>
    </source>
</evidence>
<feature type="compositionally biased region" description="Basic and acidic residues" evidence="1">
    <location>
        <begin position="117"/>
        <end position="127"/>
    </location>
</feature>
<protein>
    <recommendedName>
        <fullName evidence="2">Transposase IS66 C-terminal domain-containing protein</fullName>
    </recommendedName>
</protein>
<sequence>MVRRRPVLASIEALPVRHLHRVIPNSLLGEAEHYLSAQWPKLIRFADTVGGAKASANLYSLIETCKANCIDSYSYLADLFRKLPLAKPPITSRLSCPGISPKRRPAPFQSPTTWSHQADDVVRERLRNPVQRTGAAAE</sequence>
<organism evidence="3 4">
    <name type="scientific">Methylocaldum szegediense</name>
    <dbReference type="NCBI Taxonomy" id="73780"/>
    <lineage>
        <taxon>Bacteria</taxon>
        <taxon>Pseudomonadati</taxon>
        <taxon>Pseudomonadota</taxon>
        <taxon>Gammaproteobacteria</taxon>
        <taxon>Methylococcales</taxon>
        <taxon>Methylococcaceae</taxon>
        <taxon>Methylocaldum</taxon>
    </lineage>
</organism>
<evidence type="ECO:0000259" key="2">
    <source>
        <dbReference type="Pfam" id="PF13817"/>
    </source>
</evidence>
<evidence type="ECO:0000313" key="4">
    <source>
        <dbReference type="Proteomes" id="UP001162030"/>
    </source>
</evidence>
<dbReference type="InterPro" id="IPR039552">
    <property type="entry name" value="IS66_C"/>
</dbReference>
<keyword evidence="4" id="KW-1185">Reference proteome</keyword>
<accession>A0ABM9I6N3</accession>
<evidence type="ECO:0000313" key="3">
    <source>
        <dbReference type="EMBL" id="CAI8926761.1"/>
    </source>
</evidence>
<feature type="domain" description="Transposase IS66 C-terminal" evidence="2">
    <location>
        <begin position="60"/>
        <end position="88"/>
    </location>
</feature>